<feature type="region of interest" description="Disordered" evidence="1">
    <location>
        <begin position="64"/>
        <end position="99"/>
    </location>
</feature>
<evidence type="ECO:0000313" key="4">
    <source>
        <dbReference type="Proteomes" id="UP000434639"/>
    </source>
</evidence>
<sequence length="165" mass="18895">MGTFFTIASILLHMISLYCISLLFIRISNLKKMKQEQESIYEETSELLAGFMLEQREEHERFLRALSDKPSPRPDSEANTAPAVSFEKPDEQHQQEEKGILAEGVPEHLRFAEGMQDTVDLSAQRQEMDVNALSENGHSIEEIARMTGKGKTEVELILKFRQKQQ</sequence>
<dbReference type="OrthoDB" id="1708317at2"/>
<protein>
    <recommendedName>
        <fullName evidence="5">Swarming motility protein SwrB</fullName>
    </recommendedName>
</protein>
<gene>
    <name evidence="3" type="ORF">GKZ89_05050</name>
</gene>
<evidence type="ECO:0000256" key="2">
    <source>
        <dbReference type="SAM" id="Phobius"/>
    </source>
</evidence>
<evidence type="ECO:0000256" key="1">
    <source>
        <dbReference type="SAM" id="MobiDB-lite"/>
    </source>
</evidence>
<dbReference type="AlphaFoldDB" id="A0A7X2V449"/>
<dbReference type="Proteomes" id="UP000434639">
    <property type="component" value="Unassembled WGS sequence"/>
</dbReference>
<feature type="transmembrane region" description="Helical" evidence="2">
    <location>
        <begin position="6"/>
        <end position="25"/>
    </location>
</feature>
<evidence type="ECO:0000313" key="3">
    <source>
        <dbReference type="EMBL" id="MTH52769.1"/>
    </source>
</evidence>
<keyword evidence="4" id="KW-1185">Reference proteome</keyword>
<dbReference type="EMBL" id="WMIB01000002">
    <property type="protein sequence ID" value="MTH52769.1"/>
    <property type="molecule type" value="Genomic_DNA"/>
</dbReference>
<organism evidence="3 4">
    <name type="scientific">Metabacillus mangrovi</name>
    <dbReference type="NCBI Taxonomy" id="1491830"/>
    <lineage>
        <taxon>Bacteria</taxon>
        <taxon>Bacillati</taxon>
        <taxon>Bacillota</taxon>
        <taxon>Bacilli</taxon>
        <taxon>Bacillales</taxon>
        <taxon>Bacillaceae</taxon>
        <taxon>Metabacillus</taxon>
    </lineage>
</organism>
<name>A0A7X2V449_9BACI</name>
<keyword evidence="2" id="KW-0472">Membrane</keyword>
<feature type="compositionally biased region" description="Basic and acidic residues" evidence="1">
    <location>
        <begin position="87"/>
        <end position="99"/>
    </location>
</feature>
<keyword evidence="2" id="KW-0812">Transmembrane</keyword>
<feature type="compositionally biased region" description="Basic and acidic residues" evidence="1">
    <location>
        <begin position="64"/>
        <end position="76"/>
    </location>
</feature>
<keyword evidence="2" id="KW-1133">Transmembrane helix</keyword>
<evidence type="ECO:0008006" key="5">
    <source>
        <dbReference type="Google" id="ProtNLM"/>
    </source>
</evidence>
<proteinExistence type="predicted"/>
<dbReference type="RefSeq" id="WP_155111302.1">
    <property type="nucleotide sequence ID" value="NZ_WMIB01000002.1"/>
</dbReference>
<accession>A0A7X2V449</accession>
<comment type="caution">
    <text evidence="3">The sequence shown here is derived from an EMBL/GenBank/DDBJ whole genome shotgun (WGS) entry which is preliminary data.</text>
</comment>
<reference evidence="3 4" key="1">
    <citation type="journal article" date="2017" name="Int. J. Syst. Evol. Microbiol.">
        <title>Bacillus mangrovi sp. nov., isolated from a sediment sample from a mangrove forest.</title>
        <authorList>
            <person name="Gupta V."/>
            <person name="Singh P.K."/>
            <person name="Korpole S."/>
            <person name="Tanuku N.R.S."/>
            <person name="Pinnaka A.K."/>
        </authorList>
    </citation>
    <scope>NUCLEOTIDE SEQUENCE [LARGE SCALE GENOMIC DNA]</scope>
    <source>
        <strain evidence="3 4">KCTC 33872</strain>
    </source>
</reference>